<feature type="transmembrane region" description="Helical" evidence="6">
    <location>
        <begin position="86"/>
        <end position="105"/>
    </location>
</feature>
<gene>
    <name evidence="7" type="ORF">GCM10023331_21320</name>
</gene>
<evidence type="ECO:0000256" key="2">
    <source>
        <dbReference type="ARBA" id="ARBA00022475"/>
    </source>
</evidence>
<sequence>MKQLKAYLLLMRPANIVTSVADILAGYWIAESLYGGGQEHWTTFFYLILSTIGLYGGGIVLNDVLDADLDRIERPERPIPSGKVKREHAMLLAFTLMAFGVMTAFSASMVSGLLAMMIVVSASAYNAWAKHHQWWGPLLMGTCRALNLWLGMSALIISFEWPVLLPLMSLAYIGAVTMLSQSEVYVDKQGGAIRKAILVFAIIFLNLLFMPFFTSFSLVKASPFIVLLTYVLGLPLIGAFVEPVPMNFRKAVKMGIMGLMVYDAALVAGFSSMTHALIIIALLPVVYLLGKYFSIT</sequence>
<feature type="transmembrane region" description="Helical" evidence="6">
    <location>
        <begin position="265"/>
        <end position="290"/>
    </location>
</feature>
<dbReference type="InterPro" id="IPR050475">
    <property type="entry name" value="Prenyltransferase_related"/>
</dbReference>
<keyword evidence="8" id="KW-1185">Reference proteome</keyword>
<feature type="transmembrane region" description="Helical" evidence="6">
    <location>
        <begin position="7"/>
        <end position="29"/>
    </location>
</feature>
<reference evidence="8" key="1">
    <citation type="journal article" date="2019" name="Int. J. Syst. Evol. Microbiol.">
        <title>The Global Catalogue of Microorganisms (GCM) 10K type strain sequencing project: providing services to taxonomists for standard genome sequencing and annotation.</title>
        <authorList>
            <consortium name="The Broad Institute Genomics Platform"/>
            <consortium name="The Broad Institute Genome Sequencing Center for Infectious Disease"/>
            <person name="Wu L."/>
            <person name="Ma J."/>
        </authorList>
    </citation>
    <scope>NUCLEOTIDE SEQUENCE [LARGE SCALE GENOMIC DNA]</scope>
    <source>
        <strain evidence="8">JCM 18326</strain>
    </source>
</reference>
<dbReference type="Gene3D" id="1.10.357.140">
    <property type="entry name" value="UbiA prenyltransferase"/>
    <property type="match status" value="1"/>
</dbReference>
<keyword evidence="3 6" id="KW-0812">Transmembrane</keyword>
<evidence type="ECO:0000256" key="3">
    <source>
        <dbReference type="ARBA" id="ARBA00022692"/>
    </source>
</evidence>
<dbReference type="CDD" id="cd13964">
    <property type="entry name" value="PT_UbiA_1"/>
    <property type="match status" value="1"/>
</dbReference>
<organism evidence="7 8">
    <name type="scientific">Algivirga pacifica</name>
    <dbReference type="NCBI Taxonomy" id="1162670"/>
    <lineage>
        <taxon>Bacteria</taxon>
        <taxon>Pseudomonadati</taxon>
        <taxon>Bacteroidota</taxon>
        <taxon>Cytophagia</taxon>
        <taxon>Cytophagales</taxon>
        <taxon>Flammeovirgaceae</taxon>
        <taxon>Algivirga</taxon>
    </lineage>
</organism>
<accession>A0ABP9DCP8</accession>
<dbReference type="PANTHER" id="PTHR42723:SF1">
    <property type="entry name" value="CHLOROPHYLL SYNTHASE, CHLOROPLASTIC"/>
    <property type="match status" value="1"/>
</dbReference>
<feature type="transmembrane region" description="Helical" evidence="6">
    <location>
        <begin position="44"/>
        <end position="65"/>
    </location>
</feature>
<dbReference type="RefSeq" id="WP_345371630.1">
    <property type="nucleotide sequence ID" value="NZ_BAABJX010000032.1"/>
</dbReference>
<dbReference type="PANTHER" id="PTHR42723">
    <property type="entry name" value="CHLOROPHYLL SYNTHASE"/>
    <property type="match status" value="1"/>
</dbReference>
<dbReference type="Pfam" id="PF01040">
    <property type="entry name" value="UbiA"/>
    <property type="match status" value="1"/>
</dbReference>
<keyword evidence="2" id="KW-1003">Cell membrane</keyword>
<dbReference type="InterPro" id="IPR000537">
    <property type="entry name" value="UbiA_prenyltransferase"/>
</dbReference>
<dbReference type="InterPro" id="IPR044878">
    <property type="entry name" value="UbiA_sf"/>
</dbReference>
<evidence type="ECO:0000256" key="4">
    <source>
        <dbReference type="ARBA" id="ARBA00022989"/>
    </source>
</evidence>
<keyword evidence="4 6" id="KW-1133">Transmembrane helix</keyword>
<feature type="transmembrane region" description="Helical" evidence="6">
    <location>
        <begin position="163"/>
        <end position="185"/>
    </location>
</feature>
<name>A0ABP9DCP8_9BACT</name>
<proteinExistence type="predicted"/>
<comment type="subcellular location">
    <subcellularLocation>
        <location evidence="1">Membrane</location>
        <topology evidence="1">Multi-pass membrane protein</topology>
    </subcellularLocation>
</comment>
<evidence type="ECO:0000256" key="6">
    <source>
        <dbReference type="SAM" id="Phobius"/>
    </source>
</evidence>
<comment type="caution">
    <text evidence="7">The sequence shown here is derived from an EMBL/GenBank/DDBJ whole genome shotgun (WGS) entry which is preliminary data.</text>
</comment>
<evidence type="ECO:0000256" key="1">
    <source>
        <dbReference type="ARBA" id="ARBA00004141"/>
    </source>
</evidence>
<keyword evidence="5 6" id="KW-0472">Membrane</keyword>
<dbReference type="EMBL" id="BAABJX010000032">
    <property type="protein sequence ID" value="GAA4835779.1"/>
    <property type="molecule type" value="Genomic_DNA"/>
</dbReference>
<dbReference type="NCBIfam" id="NF035940">
    <property type="entry name" value="prenyl_rel_EboC"/>
    <property type="match status" value="1"/>
</dbReference>
<feature type="transmembrane region" description="Helical" evidence="6">
    <location>
        <begin position="224"/>
        <end position="244"/>
    </location>
</feature>
<dbReference type="Proteomes" id="UP001500298">
    <property type="component" value="Unassembled WGS sequence"/>
</dbReference>
<evidence type="ECO:0000313" key="8">
    <source>
        <dbReference type="Proteomes" id="UP001500298"/>
    </source>
</evidence>
<evidence type="ECO:0000256" key="5">
    <source>
        <dbReference type="ARBA" id="ARBA00023136"/>
    </source>
</evidence>
<feature type="transmembrane region" description="Helical" evidence="6">
    <location>
        <begin position="197"/>
        <end position="218"/>
    </location>
</feature>
<protein>
    <submittedName>
        <fullName evidence="7">UbiA family prenyltransferase</fullName>
    </submittedName>
</protein>
<evidence type="ECO:0000313" key="7">
    <source>
        <dbReference type="EMBL" id="GAA4835779.1"/>
    </source>
</evidence>